<evidence type="ECO:0000256" key="4">
    <source>
        <dbReference type="ARBA" id="ARBA00022777"/>
    </source>
</evidence>
<sequence>MGDDVLRLLRSYAEHRADAPGLAEALAFLSAVLLRPPPAPTLQPLNSSASKKLLDSIMAVGFKAEWNAFPTPHPVPCRVMRAGLRLSTGEITPMTVLVNEAGVPPLILTQKGPRTLTGFVFQAMPVQLEDPSAAEPVYQGSSERYAVKKIRKRTERPMAEDPRRELACLMWLKAMAETGEGRGGGLAGAAPPINLPLAVLEDTQNFYLVMPLLEEDFLDAFNRHLISARRGFSEQEAKGMLKDIVTGLAWLHALGVAHHDMSLENVMLNAHGQCVLIDFGQAIKVPVPSSAGAAKFAFQTRWPGSYGKAHYMAPELLNLEARFAQSLGVTSNRSFDPLKADMFALGVIMFILVTGTTPWSFNGSGPNGMFRAVDLLRSPAYISMLTGGGIEGLSHAFAQGQLSEAAVDLVGRLLARDPAARPTASEIQAHPWFSE</sequence>
<feature type="domain" description="Protein kinase" evidence="6">
    <location>
        <begin position="106"/>
        <end position="433"/>
    </location>
</feature>
<reference evidence="8" key="1">
    <citation type="submission" date="2021-01" db="EMBL/GenBank/DDBJ databases">
        <authorList>
            <person name="Corre E."/>
            <person name="Pelletier E."/>
            <person name="Niang G."/>
            <person name="Scheremetjew M."/>
            <person name="Finn R."/>
            <person name="Kale V."/>
            <person name="Holt S."/>
            <person name="Cochrane G."/>
            <person name="Meng A."/>
            <person name="Brown T."/>
            <person name="Cohen L."/>
        </authorList>
    </citation>
    <scope>NUCLEOTIDE SEQUENCE</scope>
    <source>
        <strain evidence="8">CCMP1243</strain>
    </source>
</reference>
<dbReference type="PROSITE" id="PS50011">
    <property type="entry name" value="PROTEIN_KINASE_DOM"/>
    <property type="match status" value="1"/>
</dbReference>
<dbReference type="SMART" id="SM00220">
    <property type="entry name" value="S_TKc"/>
    <property type="match status" value="1"/>
</dbReference>
<evidence type="ECO:0000256" key="1">
    <source>
        <dbReference type="ARBA" id="ARBA00022527"/>
    </source>
</evidence>
<name>A0A6U0XMI8_9STRA</name>
<dbReference type="EMBL" id="HBHJ01004684">
    <property type="protein sequence ID" value="CAD9666960.1"/>
    <property type="molecule type" value="Transcribed_RNA"/>
</dbReference>
<evidence type="ECO:0000313" key="7">
    <source>
        <dbReference type="EMBL" id="CAD9666958.1"/>
    </source>
</evidence>
<dbReference type="EMBL" id="HBHJ01004683">
    <property type="protein sequence ID" value="CAD9666958.1"/>
    <property type="molecule type" value="Transcribed_RNA"/>
</dbReference>
<gene>
    <name evidence="7" type="ORF">RMAR1173_LOCUS3047</name>
    <name evidence="8" type="ORF">RMAR1173_LOCUS3048</name>
</gene>
<evidence type="ECO:0000256" key="5">
    <source>
        <dbReference type="ARBA" id="ARBA00022840"/>
    </source>
</evidence>
<dbReference type="AlphaFoldDB" id="A0A6U0XMI8"/>
<evidence type="ECO:0000313" key="8">
    <source>
        <dbReference type="EMBL" id="CAD9666960.1"/>
    </source>
</evidence>
<keyword evidence="2" id="KW-0808">Transferase</keyword>
<proteinExistence type="predicted"/>
<organism evidence="8">
    <name type="scientific">Rhizochromulina marina</name>
    <dbReference type="NCBI Taxonomy" id="1034831"/>
    <lineage>
        <taxon>Eukaryota</taxon>
        <taxon>Sar</taxon>
        <taxon>Stramenopiles</taxon>
        <taxon>Ochrophyta</taxon>
        <taxon>Dictyochophyceae</taxon>
        <taxon>Rhizochromulinales</taxon>
        <taxon>Rhizochromulina</taxon>
    </lineage>
</organism>
<protein>
    <recommendedName>
        <fullName evidence="6">Protein kinase domain-containing protein</fullName>
    </recommendedName>
</protein>
<dbReference type="Pfam" id="PF00069">
    <property type="entry name" value="Pkinase"/>
    <property type="match status" value="1"/>
</dbReference>
<keyword evidence="3" id="KW-0547">Nucleotide-binding</keyword>
<dbReference type="InterPro" id="IPR050205">
    <property type="entry name" value="CDPK_Ser/Thr_kinases"/>
</dbReference>
<dbReference type="GO" id="GO:0005524">
    <property type="term" value="F:ATP binding"/>
    <property type="evidence" value="ECO:0007669"/>
    <property type="project" value="UniProtKB-KW"/>
</dbReference>
<keyword evidence="4" id="KW-0418">Kinase</keyword>
<dbReference type="InterPro" id="IPR000719">
    <property type="entry name" value="Prot_kinase_dom"/>
</dbReference>
<dbReference type="SUPFAM" id="SSF56112">
    <property type="entry name" value="Protein kinase-like (PK-like)"/>
    <property type="match status" value="1"/>
</dbReference>
<evidence type="ECO:0000256" key="3">
    <source>
        <dbReference type="ARBA" id="ARBA00022741"/>
    </source>
</evidence>
<dbReference type="InterPro" id="IPR011009">
    <property type="entry name" value="Kinase-like_dom_sf"/>
</dbReference>
<dbReference type="Gene3D" id="1.10.510.10">
    <property type="entry name" value="Transferase(Phosphotransferase) domain 1"/>
    <property type="match status" value="1"/>
</dbReference>
<keyword evidence="1" id="KW-0723">Serine/threonine-protein kinase</keyword>
<accession>A0A6U0XMI8</accession>
<dbReference type="PANTHER" id="PTHR24349">
    <property type="entry name" value="SERINE/THREONINE-PROTEIN KINASE"/>
    <property type="match status" value="1"/>
</dbReference>
<keyword evidence="5" id="KW-0067">ATP-binding</keyword>
<evidence type="ECO:0000256" key="2">
    <source>
        <dbReference type="ARBA" id="ARBA00022679"/>
    </source>
</evidence>
<evidence type="ECO:0000259" key="6">
    <source>
        <dbReference type="PROSITE" id="PS50011"/>
    </source>
</evidence>
<dbReference type="GO" id="GO:0004674">
    <property type="term" value="F:protein serine/threonine kinase activity"/>
    <property type="evidence" value="ECO:0007669"/>
    <property type="project" value="UniProtKB-KW"/>
</dbReference>